<evidence type="ECO:0000256" key="1">
    <source>
        <dbReference type="SAM" id="MobiDB-lite"/>
    </source>
</evidence>
<dbReference type="PRINTS" id="PR00239">
    <property type="entry name" value="RHODOPSNTAIL"/>
</dbReference>
<dbReference type="EMBL" id="CAIIXF020000005">
    <property type="protein sequence ID" value="CAH1783313.1"/>
    <property type="molecule type" value="Genomic_DNA"/>
</dbReference>
<dbReference type="Proteomes" id="UP000749559">
    <property type="component" value="Unassembled WGS sequence"/>
</dbReference>
<gene>
    <name evidence="2" type="ORF">OFUS_LOCUS9660</name>
</gene>
<feature type="compositionally biased region" description="Pro residues" evidence="1">
    <location>
        <begin position="21"/>
        <end position="37"/>
    </location>
</feature>
<keyword evidence="3" id="KW-1185">Reference proteome</keyword>
<comment type="caution">
    <text evidence="2">The sequence shown here is derived from an EMBL/GenBank/DDBJ whole genome shotgun (WGS) entry which is preliminary data.</text>
</comment>
<dbReference type="PANTHER" id="PTHR48465">
    <property type="entry name" value="PROTEIN SSUH2 HOMOLOG"/>
    <property type="match status" value="1"/>
</dbReference>
<dbReference type="AlphaFoldDB" id="A0A8S4NP11"/>
<organism evidence="2 3">
    <name type="scientific">Owenia fusiformis</name>
    <name type="common">Polychaete worm</name>
    <dbReference type="NCBI Taxonomy" id="6347"/>
    <lineage>
        <taxon>Eukaryota</taxon>
        <taxon>Metazoa</taxon>
        <taxon>Spiralia</taxon>
        <taxon>Lophotrochozoa</taxon>
        <taxon>Annelida</taxon>
        <taxon>Polychaeta</taxon>
        <taxon>Sedentaria</taxon>
        <taxon>Canalipalpata</taxon>
        <taxon>Sabellida</taxon>
        <taxon>Oweniida</taxon>
        <taxon>Oweniidae</taxon>
        <taxon>Owenia</taxon>
    </lineage>
</organism>
<name>A0A8S4NP11_OWEFU</name>
<proteinExistence type="predicted"/>
<dbReference type="PANTHER" id="PTHR48465:SF1">
    <property type="entry name" value="PROTEIN SSUH2 HOMOLOG"/>
    <property type="match status" value="1"/>
</dbReference>
<evidence type="ECO:0000313" key="3">
    <source>
        <dbReference type="Proteomes" id="UP000749559"/>
    </source>
</evidence>
<dbReference type="OrthoDB" id="3355217at2759"/>
<feature type="region of interest" description="Disordered" evidence="1">
    <location>
        <begin position="1"/>
        <end position="151"/>
    </location>
</feature>
<feature type="compositionally biased region" description="Low complexity" evidence="1">
    <location>
        <begin position="38"/>
        <end position="58"/>
    </location>
</feature>
<evidence type="ECO:0000313" key="2">
    <source>
        <dbReference type="EMBL" id="CAH1783313.1"/>
    </source>
</evidence>
<accession>A0A8S4NP11</accession>
<sequence length="458" mass="50121">MSENEKQGLLTGPQSQVPGYGAPPPSGYPPQGAPPQGYPGQAPPQGYQGQAPPQGYPGQAPPQGYPGQAPPQGYQGGPPPQGGYPPQGAPAGAVPPAAGQVEQDSIPSAPPIEKMDQIAGYENVASQDPLPPPSYEEVTRAPPPTDRQIPSASVITAEQAKEAYIDFTSEHCCYGSSGAKDSSIVDLKSSSAFHYTLETFGEKRVTTWAQEPYNGQPIDGPQNGPAPGPWDLQVMASKNFQNSKSDIEVPHTASVKPCHTCVGNCRVRCNHCHGRGNNRCTWCHGNGHNRVYEDGRHHNKPCHHCNRSGQQRCNWCHGHGQVKCKTCDGKGNLKCYIKLTVTWTNHYDDHIVERTALPSELIRGVNGQTAFEEELPRVWAINHFPDPTINQASDTLVKRHSTAFPTERLLIQRHRVRIIPVNEVIAIWKNQETKFYVYGFENKVYAPDYPQKCCCTIL</sequence>
<evidence type="ECO:0008006" key="4">
    <source>
        <dbReference type="Google" id="ProtNLM"/>
    </source>
</evidence>
<dbReference type="InterPro" id="IPR052789">
    <property type="entry name" value="SSUH2_homolog"/>
</dbReference>
<protein>
    <recommendedName>
        <fullName evidence="4">Protein SSUH2 homolog</fullName>
    </recommendedName>
</protein>
<feature type="compositionally biased region" description="Low complexity" evidence="1">
    <location>
        <begin position="84"/>
        <end position="100"/>
    </location>
</feature>
<reference evidence="2" key="1">
    <citation type="submission" date="2022-03" db="EMBL/GenBank/DDBJ databases">
        <authorList>
            <person name="Martin C."/>
        </authorList>
    </citation>
    <scope>NUCLEOTIDE SEQUENCE</scope>
</reference>